<dbReference type="RefSeq" id="WP_130289324.1">
    <property type="nucleotide sequence ID" value="NZ_SHKL01000001.1"/>
</dbReference>
<evidence type="ECO:0000313" key="4">
    <source>
        <dbReference type="Proteomes" id="UP000291591"/>
    </source>
</evidence>
<keyword evidence="2" id="KW-1133">Transmembrane helix</keyword>
<dbReference type="EMBL" id="SHKL01000001">
    <property type="protein sequence ID" value="RZT84766.1"/>
    <property type="molecule type" value="Genomic_DNA"/>
</dbReference>
<proteinExistence type="predicted"/>
<keyword evidence="2" id="KW-0472">Membrane</keyword>
<dbReference type="Proteomes" id="UP000291591">
    <property type="component" value="Unassembled WGS sequence"/>
</dbReference>
<evidence type="ECO:0000313" key="3">
    <source>
        <dbReference type="EMBL" id="RZT84766.1"/>
    </source>
</evidence>
<protein>
    <submittedName>
        <fullName evidence="3">Uncharacterized protein</fullName>
    </submittedName>
</protein>
<gene>
    <name evidence="3" type="ORF">EV383_1621</name>
</gene>
<dbReference type="OrthoDB" id="3579076at2"/>
<comment type="caution">
    <text evidence="3">The sequence shown here is derived from an EMBL/GenBank/DDBJ whole genome shotgun (WGS) entry which is preliminary data.</text>
</comment>
<keyword evidence="4" id="KW-1185">Reference proteome</keyword>
<dbReference type="AlphaFoldDB" id="A0A4Q7USW8"/>
<sequence>MTVGNQPSPLGRPAVARGTRQAAPRPPALRSPGRAPRPSRGRYLTLAVMVAVVLLAGVGYAGYRQAVGDPEAGRRVSSAAYTLTVPDGWTPAPPGAAPVTVYGIPFVPVAQASDYPCRDGSFTRGTVAGAQVAVPTGVSVEQAAGAFARGAGEALYAGAAPQVAVGPPTPRDGGGTQVEATVRTDGFGGCRATEATVLVVAEPRVTAADGSTGAALLVIGGDTRGGPAGPEPLTRDVLIGIASTAEAAGS</sequence>
<organism evidence="3 4">
    <name type="scientific">Pseudonocardia sediminis</name>
    <dbReference type="NCBI Taxonomy" id="1397368"/>
    <lineage>
        <taxon>Bacteria</taxon>
        <taxon>Bacillati</taxon>
        <taxon>Actinomycetota</taxon>
        <taxon>Actinomycetes</taxon>
        <taxon>Pseudonocardiales</taxon>
        <taxon>Pseudonocardiaceae</taxon>
        <taxon>Pseudonocardia</taxon>
    </lineage>
</organism>
<evidence type="ECO:0000256" key="2">
    <source>
        <dbReference type="SAM" id="Phobius"/>
    </source>
</evidence>
<feature type="transmembrane region" description="Helical" evidence="2">
    <location>
        <begin position="43"/>
        <end position="63"/>
    </location>
</feature>
<reference evidence="3 4" key="1">
    <citation type="submission" date="2019-02" db="EMBL/GenBank/DDBJ databases">
        <title>Sequencing the genomes of 1000 actinobacteria strains.</title>
        <authorList>
            <person name="Klenk H.-P."/>
        </authorList>
    </citation>
    <scope>NUCLEOTIDE SEQUENCE [LARGE SCALE GENOMIC DNA]</scope>
    <source>
        <strain evidence="3 4">DSM 45779</strain>
    </source>
</reference>
<accession>A0A4Q7USW8</accession>
<keyword evidence="2" id="KW-0812">Transmembrane</keyword>
<evidence type="ECO:0000256" key="1">
    <source>
        <dbReference type="SAM" id="MobiDB-lite"/>
    </source>
</evidence>
<name>A0A4Q7USW8_PSEST</name>
<feature type="region of interest" description="Disordered" evidence="1">
    <location>
        <begin position="1"/>
        <end position="38"/>
    </location>
</feature>